<feature type="domain" description="K Homology" evidence="5">
    <location>
        <begin position="946"/>
        <end position="1027"/>
    </location>
</feature>
<dbReference type="InterPro" id="IPR036612">
    <property type="entry name" value="KH_dom_type_1_sf"/>
</dbReference>
<gene>
    <name evidence="6" type="ORF">BCV69DRAFT_311175</name>
</gene>
<keyword evidence="7" id="KW-1185">Reference proteome</keyword>
<feature type="region of interest" description="Disordered" evidence="4">
    <location>
        <begin position="1150"/>
        <end position="1185"/>
    </location>
</feature>
<evidence type="ECO:0000256" key="2">
    <source>
        <dbReference type="PROSITE-ProRule" id="PRU00117"/>
    </source>
</evidence>
<dbReference type="CDD" id="cd22408">
    <property type="entry name" value="KH-I_Vigilin_rpt4"/>
    <property type="match status" value="1"/>
</dbReference>
<dbReference type="STRING" id="1684307.A0A316UAX3"/>
<feature type="region of interest" description="Disordered" evidence="4">
    <location>
        <begin position="1"/>
        <end position="113"/>
    </location>
</feature>
<dbReference type="Gene3D" id="3.30.1370.10">
    <property type="entry name" value="K Homology domain, type 1"/>
    <property type="match status" value="10"/>
</dbReference>
<feature type="domain" description="K Homology" evidence="5">
    <location>
        <begin position="286"/>
        <end position="375"/>
    </location>
</feature>
<dbReference type="PROSITE" id="PS50084">
    <property type="entry name" value="KH_TYPE_1"/>
    <property type="match status" value="8"/>
</dbReference>
<feature type="domain" description="K Homology" evidence="5">
    <location>
        <begin position="873"/>
        <end position="942"/>
    </location>
</feature>
<feature type="domain" description="K Homology" evidence="5">
    <location>
        <begin position="193"/>
        <end position="282"/>
    </location>
</feature>
<keyword evidence="3" id="KW-0175">Coiled coil</keyword>
<dbReference type="GeneID" id="37016573"/>
<feature type="region of interest" description="Disordered" evidence="4">
    <location>
        <begin position="824"/>
        <end position="846"/>
    </location>
</feature>
<dbReference type="CDD" id="cd00105">
    <property type="entry name" value="KH-I"/>
    <property type="match status" value="2"/>
</dbReference>
<dbReference type="OrthoDB" id="10027144at2759"/>
<feature type="compositionally biased region" description="Low complexity" evidence="4">
    <location>
        <begin position="51"/>
        <end position="72"/>
    </location>
</feature>
<dbReference type="Proteomes" id="UP000245942">
    <property type="component" value="Unassembled WGS sequence"/>
</dbReference>
<dbReference type="EMBL" id="KZ819323">
    <property type="protein sequence ID" value="PWN22367.1"/>
    <property type="molecule type" value="Genomic_DNA"/>
</dbReference>
<feature type="domain" description="K Homology" evidence="5">
    <location>
        <begin position="531"/>
        <end position="610"/>
    </location>
</feature>
<accession>A0A316UAX3</accession>
<organism evidence="6 7">
    <name type="scientific">Pseudomicrostroma glucosiphilum</name>
    <dbReference type="NCBI Taxonomy" id="1684307"/>
    <lineage>
        <taxon>Eukaryota</taxon>
        <taxon>Fungi</taxon>
        <taxon>Dikarya</taxon>
        <taxon>Basidiomycota</taxon>
        <taxon>Ustilaginomycotina</taxon>
        <taxon>Exobasidiomycetes</taxon>
        <taxon>Microstromatales</taxon>
        <taxon>Microstromatales incertae sedis</taxon>
        <taxon>Pseudomicrostroma</taxon>
    </lineage>
</organism>
<keyword evidence="1" id="KW-0677">Repeat</keyword>
<dbReference type="InterPro" id="IPR004087">
    <property type="entry name" value="KH_dom"/>
</dbReference>
<dbReference type="RefSeq" id="XP_025349527.1">
    <property type="nucleotide sequence ID" value="XM_025494839.1"/>
</dbReference>
<evidence type="ECO:0000313" key="6">
    <source>
        <dbReference type="EMBL" id="PWN22367.1"/>
    </source>
</evidence>
<dbReference type="Pfam" id="PF22952">
    <property type="entry name" value="KH_11"/>
    <property type="match status" value="1"/>
</dbReference>
<dbReference type="SUPFAM" id="SSF54791">
    <property type="entry name" value="Eukaryotic type KH-domain (KH-domain type I)"/>
    <property type="match status" value="9"/>
</dbReference>
<protein>
    <recommendedName>
        <fullName evidence="5">K Homology domain-containing protein</fullName>
    </recommendedName>
</protein>
<dbReference type="InterPro" id="IPR004088">
    <property type="entry name" value="KH_dom_type_1"/>
</dbReference>
<name>A0A316UAX3_9BASI</name>
<feature type="domain" description="K Homology" evidence="5">
    <location>
        <begin position="622"/>
        <end position="694"/>
    </location>
</feature>
<evidence type="ECO:0000256" key="3">
    <source>
        <dbReference type="SAM" id="Coils"/>
    </source>
</evidence>
<dbReference type="Pfam" id="PF00013">
    <property type="entry name" value="KH_1"/>
    <property type="match status" value="7"/>
</dbReference>
<feature type="domain" description="K Homology" evidence="5">
    <location>
        <begin position="1031"/>
        <end position="1115"/>
    </location>
</feature>
<feature type="domain" description="K Homology" evidence="5">
    <location>
        <begin position="788"/>
        <end position="868"/>
    </location>
</feature>
<feature type="domain" description="K Homology" evidence="5">
    <location>
        <begin position="703"/>
        <end position="784"/>
    </location>
</feature>
<sequence>MLSAAELQRLHQQQQGGQGATLVTGSSAGAPMSDPFPSLTEDPFPASAVNGNGRAAGTSAAAAAAGSGAKGNKQQEAQPDFNSQAAFPSLGSSATAPKGQWGKKLSSSTAGWSGSAPVIQRAVFQDFFSIPYNEANSAKVGAAMTAIEKKYKNAIKIEASTTRSTNTTNFVVKGANEATVKAARKELSVSLAKRVTLEVPIPQSLRAFVIGAKGKNLKNITEQTNCRVNIPRQDESADGNAKPSSGARDEIDYEDDEQISVVIEGDEINARQAAKMIQDLVAERTSKTTQRLTTVEHIFYPFVAGPKGANATRLETEVGNGEVSVRVPPRAAFLPPKEAEDEEREPRRERDLSIVVTGDREQVHKVVQTIEAQVDEMRRNFRKLDIQVPKRQHRFLVGDAANDILAATQCSVELAPQDDPSDNVTIRGPHTQLTLALGAVMDKANAVKVEVVDVVAAHRSAANPLQHAKNLLRWLAASGKLPRSEGVQIYPPRAALIESTGNVQIEIVGADEAGVAQARSNIDAIVKGTPPSFTDSVEFDPLLQGMLIGKKGSNLKEYEKRGVEVLFPSASAAGGESSAEILLFVSPSASLPSEKKAREAEAKKLLEGVKADIVKASQTAADFRTEVLKVPAKFHRAIVGTGGSTLNAVLGEERLADVRVGNTGDQTGKEDTITIRGPSSEVERVATELRRIAKEAEDDAIVNGHEVSFAVDPAHVKHLVGKSGAAITKLREELGVRVDFDDAAGAGATNGAAKPAKKASVTCKIVGRKENVEEAKKRILAQAEKLADEREEVLKIPQNLHAAVIGKGGVWVLRLQENHGVRIDFPRQGGDSANGEGNKREQKSDEVIVRGGKKGVAAAKAEIMELLEYEKENNNVVEVSVAAQSIARIMGKGGATINQIRDDSGAQIDVDAENGKDATRIKLRGTKSAIAEAKAAIMAIDAEVKGEETFTLHIPSKYHGQLIGPGGQGIRDLITRATGSDEAASSRSATQLVQFPRRGEQNADVVIVRGPSAIATKIKADLEAAAKVFTDRICHGVVATPDQQRLLIGRGGSRRSELEAKYNVRLVFPGRPEHGQEDVLNVAEVGEAPKEHIVKILGKESDVENIKKEIASSAATTSVVKVPRSLAPKLGQPNFFRDVLSRFGVSIDTPRASGSSSLSKPSGSVVTQSSAAEARIDADETDDDANGGLSFELIQLDQSTESGQTVDWTLSAKGEAEKASASLAKAEAYIRKSISEAANVTHEGRLIVPESAVPRIVGKRGAGLQSIEADSPGVSVEIPREGGGLCIIRGSESAVLETRDRLVRIATQPPRRGGNDY</sequence>
<feature type="compositionally biased region" description="Basic and acidic residues" evidence="4">
    <location>
        <begin position="837"/>
        <end position="846"/>
    </location>
</feature>
<keyword evidence="2" id="KW-0694">RNA-binding</keyword>
<feature type="domain" description="K Homology" evidence="5">
    <location>
        <begin position="380"/>
        <end position="445"/>
    </location>
</feature>
<dbReference type="GO" id="GO:0003723">
    <property type="term" value="F:RNA binding"/>
    <property type="evidence" value="ECO:0007669"/>
    <property type="project" value="UniProtKB-UniRule"/>
</dbReference>
<reference evidence="6 7" key="1">
    <citation type="journal article" date="2018" name="Mol. Biol. Evol.">
        <title>Broad Genomic Sampling Reveals a Smut Pathogenic Ancestry of the Fungal Clade Ustilaginomycotina.</title>
        <authorList>
            <person name="Kijpornyongpan T."/>
            <person name="Mondo S.J."/>
            <person name="Barry K."/>
            <person name="Sandor L."/>
            <person name="Lee J."/>
            <person name="Lipzen A."/>
            <person name="Pangilinan J."/>
            <person name="LaButti K."/>
            <person name="Hainaut M."/>
            <person name="Henrissat B."/>
            <person name="Grigoriev I.V."/>
            <person name="Spatafora J.W."/>
            <person name="Aime M.C."/>
        </authorList>
    </citation>
    <scope>NUCLEOTIDE SEQUENCE [LARGE SCALE GENOMIC DNA]</scope>
    <source>
        <strain evidence="6 7">MCA 4718</strain>
    </source>
</reference>
<feature type="region of interest" description="Disordered" evidence="4">
    <location>
        <begin position="231"/>
        <end position="252"/>
    </location>
</feature>
<evidence type="ECO:0000256" key="1">
    <source>
        <dbReference type="ARBA" id="ARBA00022737"/>
    </source>
</evidence>
<feature type="domain" description="K Homology" evidence="5">
    <location>
        <begin position="1240"/>
        <end position="1307"/>
    </location>
</feature>
<dbReference type="InterPro" id="IPR054548">
    <property type="entry name" value="SCP160-like_KH"/>
</dbReference>
<evidence type="ECO:0000259" key="5">
    <source>
        <dbReference type="SMART" id="SM00322"/>
    </source>
</evidence>
<evidence type="ECO:0000313" key="7">
    <source>
        <dbReference type="Proteomes" id="UP000245942"/>
    </source>
</evidence>
<feature type="compositionally biased region" description="Polar residues" evidence="4">
    <location>
        <begin position="74"/>
        <end position="95"/>
    </location>
</feature>
<dbReference type="PANTHER" id="PTHR10288">
    <property type="entry name" value="KH DOMAIN CONTAINING RNA BINDING PROTEIN"/>
    <property type="match status" value="1"/>
</dbReference>
<dbReference type="SMART" id="SM00322">
    <property type="entry name" value="KH"/>
    <property type="match status" value="11"/>
</dbReference>
<evidence type="ECO:0000256" key="4">
    <source>
        <dbReference type="SAM" id="MobiDB-lite"/>
    </source>
</evidence>
<proteinExistence type="predicted"/>
<feature type="coiled-coil region" evidence="3">
    <location>
        <begin position="360"/>
        <end position="387"/>
    </location>
</feature>
<feature type="compositionally biased region" description="Low complexity" evidence="4">
    <location>
        <begin position="1153"/>
        <end position="1164"/>
    </location>
</feature>